<sequence length="102" mass="11158">MDLRHGDVDAGVAGGQRAIAVKYLPRILGRLLPGGGDENFVRGRDVGRWYRDRRLVEQIMRVLAGTTGNGERQRDDETVQAQAQAPAPVTGDVKGMTSPLFR</sequence>
<feature type="region of interest" description="Disordered" evidence="1">
    <location>
        <begin position="65"/>
        <end position="102"/>
    </location>
</feature>
<evidence type="ECO:0000256" key="1">
    <source>
        <dbReference type="SAM" id="MobiDB-lite"/>
    </source>
</evidence>
<evidence type="ECO:0000313" key="2">
    <source>
        <dbReference type="EMBL" id="BAB47804.1"/>
    </source>
</evidence>
<dbReference type="AlphaFoldDB" id="Q98NF7"/>
<proteinExistence type="predicted"/>
<reference evidence="2 3" key="1">
    <citation type="journal article" date="2000" name="DNA Res.">
        <title>Complete genome structure of the nitrogen-fixing symbiotic bacterium Mesorhizobium loti.</title>
        <authorList>
            <person name="Kaneko T."/>
            <person name="Nakamura Y."/>
            <person name="Sato S."/>
            <person name="Asamizu E."/>
            <person name="Kato T."/>
            <person name="Sasamoto S."/>
            <person name="Watanabe A."/>
            <person name="Idesawa K."/>
            <person name="Ishikawa A."/>
            <person name="Kawashima K."/>
            <person name="Kimura T."/>
            <person name="Kishida Y."/>
            <person name="Kiyokawa C."/>
            <person name="Kohara M."/>
            <person name="Matsumoto M."/>
            <person name="Matsuno A."/>
            <person name="Mochizuki Y."/>
            <person name="Nakayama S."/>
            <person name="Nakazaki N."/>
            <person name="Shimpo S."/>
            <person name="Sugimoto M."/>
            <person name="Takeuchi C."/>
            <person name="Yamada M."/>
            <person name="Tabata S."/>
        </authorList>
    </citation>
    <scope>NUCLEOTIDE SEQUENCE [LARGE SCALE GENOMIC DNA]</scope>
    <source>
        <strain evidence="3">LMG 29417 / CECT 9101 / MAFF 303099</strain>
    </source>
</reference>
<dbReference type="HOGENOM" id="CLU_2275201_0_0_5"/>
<organism evidence="2 3">
    <name type="scientific">Mesorhizobium japonicum (strain LMG 29417 / CECT 9101 / MAFF 303099)</name>
    <name type="common">Mesorhizobium loti (strain MAFF 303099)</name>
    <dbReference type="NCBI Taxonomy" id="266835"/>
    <lineage>
        <taxon>Bacteria</taxon>
        <taxon>Pseudomonadati</taxon>
        <taxon>Pseudomonadota</taxon>
        <taxon>Alphaproteobacteria</taxon>
        <taxon>Hyphomicrobiales</taxon>
        <taxon>Phyllobacteriaceae</taxon>
        <taxon>Mesorhizobium</taxon>
    </lineage>
</organism>
<accession>Q98NF7</accession>
<dbReference type="Proteomes" id="UP000000552">
    <property type="component" value="Chromosome"/>
</dbReference>
<gene>
    <name evidence="2" type="ordered locus">msr8580</name>
</gene>
<protein>
    <submittedName>
        <fullName evidence="2">Msr8580 protein</fullName>
    </submittedName>
</protein>
<name>Q98NF7_RHILO</name>
<evidence type="ECO:0000313" key="3">
    <source>
        <dbReference type="Proteomes" id="UP000000552"/>
    </source>
</evidence>
<dbReference type="KEGG" id="mlo:msr8580"/>
<dbReference type="EMBL" id="BA000012">
    <property type="protein sequence ID" value="BAB47804.1"/>
    <property type="molecule type" value="Genomic_DNA"/>
</dbReference>